<proteinExistence type="predicted"/>
<accession>A0A4Y7TFF3</accession>
<evidence type="ECO:0000256" key="1">
    <source>
        <dbReference type="SAM" id="MobiDB-lite"/>
    </source>
</evidence>
<name>A0A4Y7TFF3_COPMI</name>
<evidence type="ECO:0008006" key="4">
    <source>
        <dbReference type="Google" id="ProtNLM"/>
    </source>
</evidence>
<feature type="compositionally biased region" description="Basic and acidic residues" evidence="1">
    <location>
        <begin position="58"/>
        <end position="68"/>
    </location>
</feature>
<reference evidence="2 3" key="1">
    <citation type="journal article" date="2019" name="Nat. Ecol. Evol.">
        <title>Megaphylogeny resolves global patterns of mushroom evolution.</title>
        <authorList>
            <person name="Varga T."/>
            <person name="Krizsan K."/>
            <person name="Foldi C."/>
            <person name="Dima B."/>
            <person name="Sanchez-Garcia M."/>
            <person name="Sanchez-Ramirez S."/>
            <person name="Szollosi G.J."/>
            <person name="Szarkandi J.G."/>
            <person name="Papp V."/>
            <person name="Albert L."/>
            <person name="Andreopoulos W."/>
            <person name="Angelini C."/>
            <person name="Antonin V."/>
            <person name="Barry K.W."/>
            <person name="Bougher N.L."/>
            <person name="Buchanan P."/>
            <person name="Buyck B."/>
            <person name="Bense V."/>
            <person name="Catcheside P."/>
            <person name="Chovatia M."/>
            <person name="Cooper J."/>
            <person name="Damon W."/>
            <person name="Desjardin D."/>
            <person name="Finy P."/>
            <person name="Geml J."/>
            <person name="Haridas S."/>
            <person name="Hughes K."/>
            <person name="Justo A."/>
            <person name="Karasinski D."/>
            <person name="Kautmanova I."/>
            <person name="Kiss B."/>
            <person name="Kocsube S."/>
            <person name="Kotiranta H."/>
            <person name="LaButti K.M."/>
            <person name="Lechner B.E."/>
            <person name="Liimatainen K."/>
            <person name="Lipzen A."/>
            <person name="Lukacs Z."/>
            <person name="Mihaltcheva S."/>
            <person name="Morgado L.N."/>
            <person name="Niskanen T."/>
            <person name="Noordeloos M.E."/>
            <person name="Ohm R.A."/>
            <person name="Ortiz-Santana B."/>
            <person name="Ovrebo C."/>
            <person name="Racz N."/>
            <person name="Riley R."/>
            <person name="Savchenko A."/>
            <person name="Shiryaev A."/>
            <person name="Soop K."/>
            <person name="Spirin V."/>
            <person name="Szebenyi C."/>
            <person name="Tomsovsky M."/>
            <person name="Tulloss R.E."/>
            <person name="Uehling J."/>
            <person name="Grigoriev I.V."/>
            <person name="Vagvolgyi C."/>
            <person name="Papp T."/>
            <person name="Martin F.M."/>
            <person name="Miettinen O."/>
            <person name="Hibbett D.S."/>
            <person name="Nagy L.G."/>
        </authorList>
    </citation>
    <scope>NUCLEOTIDE SEQUENCE [LARGE SCALE GENOMIC DNA]</scope>
    <source>
        <strain evidence="2 3">FP101781</strain>
    </source>
</reference>
<gene>
    <name evidence="2" type="ORF">FA13DRAFT_1731191</name>
</gene>
<comment type="caution">
    <text evidence="2">The sequence shown here is derived from an EMBL/GenBank/DDBJ whole genome shotgun (WGS) entry which is preliminary data.</text>
</comment>
<dbReference type="OrthoDB" id="2107166at2759"/>
<evidence type="ECO:0000313" key="2">
    <source>
        <dbReference type="EMBL" id="TEB32694.1"/>
    </source>
</evidence>
<protein>
    <recommendedName>
        <fullName evidence="4">Carbohydrate-binding module family 50 protein</fullName>
    </recommendedName>
</protein>
<dbReference type="AlphaFoldDB" id="A0A4Y7TFF3"/>
<evidence type="ECO:0000313" key="3">
    <source>
        <dbReference type="Proteomes" id="UP000298030"/>
    </source>
</evidence>
<sequence length="223" mass="24648">MSNRWTQADGDRARLPEGVKRVGYDTDTSQYTFLDRKGTMYKSEPGSEYGKLSPVQDPIKRFEQERPQAFHTPGVEQENPDGPRWAPTTFEQFVPRHLITSPKSGPDDPDPESKSKIRRKLTLKSSSSKSGSSLSSSSSQSKRDSSSYPTKEFPTSAPPSTLRFKDAVRRSGLPKMQGVVEGLRRSLTGSRKSGGGHGRSKSESGSGLMDGQYAELMDLEEKK</sequence>
<keyword evidence="3" id="KW-1185">Reference proteome</keyword>
<organism evidence="2 3">
    <name type="scientific">Coprinellus micaceus</name>
    <name type="common">Glistening ink-cap mushroom</name>
    <name type="synonym">Coprinus micaceus</name>
    <dbReference type="NCBI Taxonomy" id="71717"/>
    <lineage>
        <taxon>Eukaryota</taxon>
        <taxon>Fungi</taxon>
        <taxon>Dikarya</taxon>
        <taxon>Basidiomycota</taxon>
        <taxon>Agaricomycotina</taxon>
        <taxon>Agaricomycetes</taxon>
        <taxon>Agaricomycetidae</taxon>
        <taxon>Agaricales</taxon>
        <taxon>Agaricineae</taxon>
        <taxon>Psathyrellaceae</taxon>
        <taxon>Coprinellus</taxon>
    </lineage>
</organism>
<dbReference type="Proteomes" id="UP000298030">
    <property type="component" value="Unassembled WGS sequence"/>
</dbReference>
<feature type="region of interest" description="Disordered" evidence="1">
    <location>
        <begin position="39"/>
        <end position="223"/>
    </location>
</feature>
<dbReference type="EMBL" id="QPFP01000014">
    <property type="protein sequence ID" value="TEB32694.1"/>
    <property type="molecule type" value="Genomic_DNA"/>
</dbReference>
<feature type="compositionally biased region" description="Low complexity" evidence="1">
    <location>
        <begin position="123"/>
        <end position="140"/>
    </location>
</feature>